<comment type="caution">
    <text evidence="1">The sequence shown here is derived from an EMBL/GenBank/DDBJ whole genome shotgun (WGS) entry which is preliminary data.</text>
</comment>
<evidence type="ECO:0000313" key="1">
    <source>
        <dbReference type="EMBL" id="KAH7838966.1"/>
    </source>
</evidence>
<proteinExistence type="predicted"/>
<dbReference type="Proteomes" id="UP000828048">
    <property type="component" value="Chromosome 6"/>
</dbReference>
<protein>
    <submittedName>
        <fullName evidence="1">Uncharacterized protein</fullName>
    </submittedName>
</protein>
<keyword evidence="2" id="KW-1185">Reference proteome</keyword>
<accession>A0ACB7XEF9</accession>
<dbReference type="EMBL" id="CM037156">
    <property type="protein sequence ID" value="KAH7838966.1"/>
    <property type="molecule type" value="Genomic_DNA"/>
</dbReference>
<gene>
    <name evidence="1" type="ORF">Vadar_033214</name>
</gene>
<reference evidence="1 2" key="1">
    <citation type="journal article" date="2021" name="Hortic Res">
        <title>High-quality reference genome and annotation aids understanding of berry development for evergreen blueberry (Vaccinium darrowii).</title>
        <authorList>
            <person name="Yu J."/>
            <person name="Hulse-Kemp A.M."/>
            <person name="Babiker E."/>
            <person name="Staton M."/>
        </authorList>
    </citation>
    <scope>NUCLEOTIDE SEQUENCE [LARGE SCALE GENOMIC DNA]</scope>
    <source>
        <strain evidence="2">cv. NJ 8807/NJ 8810</strain>
        <tissue evidence="1">Young leaf</tissue>
    </source>
</reference>
<sequence length="265" mass="28997">MPEIKETKPGSKEEDDEVDRTRNDIDDGVDKKNQSGVDKQAIVVEQRKEAEVIMKAASSVPMQNKSVNLEEDEALLEEDSSSTHGLDSLVEDSGGPIREICGNKPLIQQITQDTEAQSEERSEEVAQQRVVEETCMDYEENQKELEEKILLLDGPVVPGSTNNIRASQFPSIDLQVELNPIVARKALRARISESCGSASDENITGPSASQGFNPLHVCMHIEKCNPTSPAASMAANHSSEKGTALMGGFITRLFCFPPSPDFLLQ</sequence>
<name>A0ACB7XEF9_9ERIC</name>
<evidence type="ECO:0000313" key="2">
    <source>
        <dbReference type="Proteomes" id="UP000828048"/>
    </source>
</evidence>
<organism evidence="1 2">
    <name type="scientific">Vaccinium darrowii</name>
    <dbReference type="NCBI Taxonomy" id="229202"/>
    <lineage>
        <taxon>Eukaryota</taxon>
        <taxon>Viridiplantae</taxon>
        <taxon>Streptophyta</taxon>
        <taxon>Embryophyta</taxon>
        <taxon>Tracheophyta</taxon>
        <taxon>Spermatophyta</taxon>
        <taxon>Magnoliopsida</taxon>
        <taxon>eudicotyledons</taxon>
        <taxon>Gunneridae</taxon>
        <taxon>Pentapetalae</taxon>
        <taxon>asterids</taxon>
        <taxon>Ericales</taxon>
        <taxon>Ericaceae</taxon>
        <taxon>Vaccinioideae</taxon>
        <taxon>Vaccinieae</taxon>
        <taxon>Vaccinium</taxon>
    </lineage>
</organism>